<evidence type="ECO:0000313" key="3">
    <source>
        <dbReference type="Proteomes" id="UP000009227"/>
    </source>
</evidence>
<keyword evidence="1" id="KW-1133">Transmembrane helix</keyword>
<sequence>MLKKIIFLVGTLLLFSVVYGEIWSDTKYPNDNYTENDINEIFNFPYDFEKIDKIEIKIIAFDVDASGKDYVYANNKKIGYLNYGDGITTFNINSSYIDSNGNIKMKVDKNDKMQINKSIMYVHYYNKTSDKNEIYSQIVKIEDKATKTDKSWTFNFPYYNDINIIINNIVIEIEAFGVNMGEDLVYADNEELGRLLDNNGFSTTTFTINYPKAEDILSDGSITIKVDKSKGDNITVNSITLTVYYTPKSSTSTAKAPIPLGVIALSLIGISFLLVRYYGK</sequence>
<keyword evidence="1" id="KW-0812">Transmembrane</keyword>
<organism evidence="3">
    <name type="scientific">Methanotorris igneus (strain DSM 5666 / JCM 11834 / Kol 5)</name>
    <dbReference type="NCBI Taxonomy" id="880724"/>
    <lineage>
        <taxon>Archaea</taxon>
        <taxon>Methanobacteriati</taxon>
        <taxon>Methanobacteriota</taxon>
        <taxon>Methanomada group</taxon>
        <taxon>Methanococci</taxon>
        <taxon>Methanococcales</taxon>
        <taxon>Methanocaldococcaceae</taxon>
        <taxon>Methanotorris</taxon>
    </lineage>
</organism>
<reference evidence="2 3" key="1">
    <citation type="submission" date="2011-05" db="EMBL/GenBank/DDBJ databases">
        <title>Complete sequence of Methanotorris igneus Kol 5.</title>
        <authorList>
            <consortium name="US DOE Joint Genome Institute"/>
            <person name="Lucas S."/>
            <person name="Han J."/>
            <person name="Lapidus A."/>
            <person name="Cheng J.-F."/>
            <person name="Goodwin L."/>
            <person name="Pitluck S."/>
            <person name="Peters L."/>
            <person name="Mikhailova N."/>
            <person name="Chertkov O."/>
            <person name="Han C."/>
            <person name="Tapia R."/>
            <person name="Land M."/>
            <person name="Hauser L."/>
            <person name="Kyrpides N."/>
            <person name="Ivanova N."/>
            <person name="Pagani I."/>
            <person name="Sieprawska-Lupa M."/>
            <person name="Whitman W."/>
            <person name="Woyke T."/>
        </authorList>
    </citation>
    <scope>NUCLEOTIDE SEQUENCE [LARGE SCALE GENOMIC DNA]</scope>
    <source>
        <strain evidence="3">DSM 5666 / JCM 11834 / Kol 5</strain>
    </source>
</reference>
<dbReference type="OrthoDB" id="387348at2157"/>
<dbReference type="STRING" id="880724.Metig_0144"/>
<evidence type="ECO:0000313" key="2">
    <source>
        <dbReference type="EMBL" id="AEF95704.1"/>
    </source>
</evidence>
<name>F6BEW8_METIK</name>
<proteinExistence type="predicted"/>
<dbReference type="GeneID" id="10642979"/>
<dbReference type="EMBL" id="CP002737">
    <property type="protein sequence ID" value="AEF95704.1"/>
    <property type="molecule type" value="Genomic_DNA"/>
</dbReference>
<keyword evidence="1" id="KW-0472">Membrane</keyword>
<dbReference type="Proteomes" id="UP000009227">
    <property type="component" value="Chromosome"/>
</dbReference>
<dbReference type="KEGG" id="mig:Metig_0144"/>
<dbReference type="AlphaFoldDB" id="F6BEW8"/>
<dbReference type="RefSeq" id="WP_013798313.1">
    <property type="nucleotide sequence ID" value="NC_015562.1"/>
</dbReference>
<evidence type="ECO:0000256" key="1">
    <source>
        <dbReference type="SAM" id="Phobius"/>
    </source>
</evidence>
<keyword evidence="3" id="KW-1185">Reference proteome</keyword>
<feature type="transmembrane region" description="Helical" evidence="1">
    <location>
        <begin position="258"/>
        <end position="278"/>
    </location>
</feature>
<accession>F6BEW8</accession>
<protein>
    <submittedName>
        <fullName evidence="2">Uncharacterized protein</fullName>
    </submittedName>
</protein>
<gene>
    <name evidence="2" type="ordered locus">Metig_0144</name>
</gene>
<dbReference type="HOGENOM" id="CLU_992514_0_0_2"/>